<keyword evidence="4 7" id="KW-0808">Transferase</keyword>
<gene>
    <name evidence="7" type="primary">cobJ</name>
    <name evidence="7" type="ORF">LKD37_07010</name>
</gene>
<evidence type="ECO:0000313" key="7">
    <source>
        <dbReference type="EMBL" id="MCC2129268.1"/>
    </source>
</evidence>
<feature type="domain" description="Tetrapyrrole methylase" evidence="6">
    <location>
        <begin position="3"/>
        <end position="209"/>
    </location>
</feature>
<organism evidence="7 8">
    <name type="scientific">Brotocaccenecus cirricatena</name>
    <dbReference type="NCBI Taxonomy" id="3064195"/>
    <lineage>
        <taxon>Bacteria</taxon>
        <taxon>Bacillati</taxon>
        <taxon>Bacillota</taxon>
        <taxon>Clostridia</taxon>
        <taxon>Eubacteriales</taxon>
        <taxon>Oscillospiraceae</taxon>
        <taxon>Brotocaccenecus</taxon>
    </lineage>
</organism>
<dbReference type="GO" id="GO:0009236">
    <property type="term" value="P:cobalamin biosynthetic process"/>
    <property type="evidence" value="ECO:0007669"/>
    <property type="project" value="UniProtKB-KW"/>
</dbReference>
<name>A0AAE3ADZ5_9FIRM</name>
<dbReference type="InterPro" id="IPR051810">
    <property type="entry name" value="Precorrin_MeTrfase"/>
</dbReference>
<keyword evidence="8" id="KW-1185">Reference proteome</keyword>
<evidence type="ECO:0000256" key="1">
    <source>
        <dbReference type="ARBA" id="ARBA00004953"/>
    </source>
</evidence>
<dbReference type="AlphaFoldDB" id="A0AAE3ADZ5"/>
<dbReference type="Gene3D" id="3.40.1010.10">
    <property type="entry name" value="Cobalt-precorrin-4 Transmethylase, Domain 1"/>
    <property type="match status" value="1"/>
</dbReference>
<dbReference type="InterPro" id="IPR035996">
    <property type="entry name" value="4pyrrol_Methylase_sf"/>
</dbReference>
<evidence type="ECO:0000313" key="8">
    <source>
        <dbReference type="Proteomes" id="UP001199319"/>
    </source>
</evidence>
<evidence type="ECO:0000256" key="4">
    <source>
        <dbReference type="ARBA" id="ARBA00022679"/>
    </source>
</evidence>
<accession>A0AAE3ADZ5</accession>
<comment type="caution">
    <text evidence="7">The sequence shown here is derived from an EMBL/GenBank/DDBJ whole genome shotgun (WGS) entry which is preliminary data.</text>
</comment>
<dbReference type="InterPro" id="IPR014776">
    <property type="entry name" value="4pyrrole_Mease_sub2"/>
</dbReference>
<dbReference type="InterPro" id="IPR000878">
    <property type="entry name" value="4pyrrol_Mease"/>
</dbReference>
<keyword evidence="3 7" id="KW-0489">Methyltransferase</keyword>
<dbReference type="Proteomes" id="UP001199319">
    <property type="component" value="Unassembled WGS sequence"/>
</dbReference>
<sequence>MGKVTVVGIGPGSYEDMTIRADTALRACDAIVGYPVYVDLVRDRYPGKELHSTPMTREAERCQLALELARSGKTVAMVCSGDSGIYGMAALVYELRGEAQEPEIQVVPGLTAACSAAAVLGAPLTHDFAVISLSDRLTPWETIEKRLDCAAAADLTIALYNPASHGRPDHLKRACDILLRRLPGERLCGIVRNIGREGQSSRILTLAELREAEVDMFCTVLIGSAVVKTVAGQLVTPRGYRNV</sequence>
<reference evidence="7" key="1">
    <citation type="submission" date="2021-10" db="EMBL/GenBank/DDBJ databases">
        <title>Anaerobic single-cell dispensing facilitates the cultivation of human gut bacteria.</title>
        <authorList>
            <person name="Afrizal A."/>
        </authorList>
    </citation>
    <scope>NUCLEOTIDE SEQUENCE</scope>
    <source>
        <strain evidence="7">CLA-AA-H272</strain>
    </source>
</reference>
<dbReference type="EC" id="2.1.1.131" evidence="7"/>
<dbReference type="CDD" id="cd11646">
    <property type="entry name" value="Precorrin_3B_C17_MT"/>
    <property type="match status" value="1"/>
</dbReference>
<evidence type="ECO:0000259" key="6">
    <source>
        <dbReference type="Pfam" id="PF00590"/>
    </source>
</evidence>
<keyword evidence="5" id="KW-0949">S-adenosyl-L-methionine</keyword>
<dbReference type="Gene3D" id="3.30.950.10">
    <property type="entry name" value="Methyltransferase, Cobalt-precorrin-4 Transmethylase, Domain 2"/>
    <property type="match status" value="1"/>
</dbReference>
<protein>
    <submittedName>
        <fullName evidence="7">Precorrin-3B C(17)-methyltransferase</fullName>
        <ecNumber evidence="7">2.1.1.131</ecNumber>
    </submittedName>
</protein>
<dbReference type="PANTHER" id="PTHR47036:SF1">
    <property type="entry name" value="COBALT-FACTOR III C(17)-METHYLTRANSFERASE-RELATED"/>
    <property type="match status" value="1"/>
</dbReference>
<proteinExistence type="predicted"/>
<dbReference type="Pfam" id="PF00590">
    <property type="entry name" value="TP_methylase"/>
    <property type="match status" value="1"/>
</dbReference>
<dbReference type="InterPro" id="IPR006363">
    <property type="entry name" value="Cbl_synth_CobJ/CibH_dom"/>
</dbReference>
<dbReference type="InterPro" id="IPR014777">
    <property type="entry name" value="4pyrrole_Mease_sub1"/>
</dbReference>
<dbReference type="RefSeq" id="WP_302928548.1">
    <property type="nucleotide sequence ID" value="NZ_JAJEPW010000016.1"/>
</dbReference>
<dbReference type="EMBL" id="JAJEPW010000016">
    <property type="protein sequence ID" value="MCC2129268.1"/>
    <property type="molecule type" value="Genomic_DNA"/>
</dbReference>
<comment type="pathway">
    <text evidence="1">Cofactor biosynthesis; adenosylcobalamin biosynthesis.</text>
</comment>
<dbReference type="GO" id="GO:0032259">
    <property type="term" value="P:methylation"/>
    <property type="evidence" value="ECO:0007669"/>
    <property type="project" value="UniProtKB-KW"/>
</dbReference>
<dbReference type="NCBIfam" id="TIGR01466">
    <property type="entry name" value="cobJ_cbiH"/>
    <property type="match status" value="1"/>
</dbReference>
<evidence type="ECO:0000256" key="3">
    <source>
        <dbReference type="ARBA" id="ARBA00022603"/>
    </source>
</evidence>
<evidence type="ECO:0000256" key="2">
    <source>
        <dbReference type="ARBA" id="ARBA00022573"/>
    </source>
</evidence>
<dbReference type="SUPFAM" id="SSF53790">
    <property type="entry name" value="Tetrapyrrole methylase"/>
    <property type="match status" value="1"/>
</dbReference>
<dbReference type="GO" id="GO:0030789">
    <property type="term" value="F:precorrin-3B C17-methyltransferase activity"/>
    <property type="evidence" value="ECO:0007669"/>
    <property type="project" value="UniProtKB-EC"/>
</dbReference>
<evidence type="ECO:0000256" key="5">
    <source>
        <dbReference type="ARBA" id="ARBA00022691"/>
    </source>
</evidence>
<dbReference type="PANTHER" id="PTHR47036">
    <property type="entry name" value="COBALT-FACTOR III C(17)-METHYLTRANSFERASE-RELATED"/>
    <property type="match status" value="1"/>
</dbReference>
<keyword evidence="2" id="KW-0169">Cobalamin biosynthesis</keyword>